<dbReference type="CDD" id="cd00093">
    <property type="entry name" value="HTH_XRE"/>
    <property type="match status" value="1"/>
</dbReference>
<feature type="non-terminal residue" evidence="2">
    <location>
        <position position="250"/>
    </location>
</feature>
<dbReference type="NCBIfam" id="TIGR03830">
    <property type="entry name" value="CxxCG_CxxCG_HTH"/>
    <property type="match status" value="1"/>
</dbReference>
<dbReference type="EMBL" id="JAAZON010000639">
    <property type="protein sequence ID" value="NMC64291.1"/>
    <property type="molecule type" value="Genomic_DNA"/>
</dbReference>
<dbReference type="InterPro" id="IPR022452">
    <property type="entry name" value="MqsA"/>
</dbReference>
<dbReference type="InterPro" id="IPR025272">
    <property type="entry name" value="SocA_Panacea"/>
</dbReference>
<dbReference type="Gene3D" id="1.10.260.40">
    <property type="entry name" value="lambda repressor-like DNA-binding domains"/>
    <property type="match status" value="1"/>
</dbReference>
<evidence type="ECO:0000313" key="3">
    <source>
        <dbReference type="Proteomes" id="UP000524246"/>
    </source>
</evidence>
<comment type="caution">
    <text evidence="2">The sequence shown here is derived from an EMBL/GenBank/DDBJ whole genome shotgun (WGS) entry which is preliminary data.</text>
</comment>
<name>A0A7X9FUC5_9DELT</name>
<dbReference type="AlphaFoldDB" id="A0A7X9FUC5"/>
<organism evidence="2 3">
    <name type="scientific">SAR324 cluster bacterium</name>
    <dbReference type="NCBI Taxonomy" id="2024889"/>
    <lineage>
        <taxon>Bacteria</taxon>
        <taxon>Deltaproteobacteria</taxon>
        <taxon>SAR324 cluster</taxon>
    </lineage>
</organism>
<dbReference type="PROSITE" id="PS50943">
    <property type="entry name" value="HTH_CROC1"/>
    <property type="match status" value="1"/>
</dbReference>
<evidence type="ECO:0000313" key="2">
    <source>
        <dbReference type="EMBL" id="NMC64291.1"/>
    </source>
</evidence>
<dbReference type="Pfam" id="PF13274">
    <property type="entry name" value="SocA_Panacea"/>
    <property type="match status" value="1"/>
</dbReference>
<accession>A0A7X9FUC5</accession>
<dbReference type="SUPFAM" id="SSF47413">
    <property type="entry name" value="lambda repressor-like DNA-binding domains"/>
    <property type="match status" value="1"/>
</dbReference>
<dbReference type="InterPro" id="IPR010982">
    <property type="entry name" value="Lambda_DNA-bd_dom_sf"/>
</dbReference>
<protein>
    <submittedName>
        <fullName evidence="2">Type II toxin-antitoxin system MqsA family antitoxin</fullName>
    </submittedName>
</protein>
<dbReference type="Proteomes" id="UP000524246">
    <property type="component" value="Unassembled WGS sequence"/>
</dbReference>
<dbReference type="InterPro" id="IPR001387">
    <property type="entry name" value="Cro/C1-type_HTH"/>
</dbReference>
<dbReference type="InterPro" id="IPR032758">
    <property type="entry name" value="MqsA/HigA-2"/>
</dbReference>
<dbReference type="GO" id="GO:0003677">
    <property type="term" value="F:DNA binding"/>
    <property type="evidence" value="ECO:0007669"/>
    <property type="project" value="InterPro"/>
</dbReference>
<reference evidence="2 3" key="1">
    <citation type="journal article" date="2020" name="Biotechnol. Biofuels">
        <title>New insights from the biogas microbiome by comprehensive genome-resolved metagenomics of nearly 1600 species originating from multiple anaerobic digesters.</title>
        <authorList>
            <person name="Campanaro S."/>
            <person name="Treu L."/>
            <person name="Rodriguez-R L.M."/>
            <person name="Kovalovszki A."/>
            <person name="Ziels R.M."/>
            <person name="Maus I."/>
            <person name="Zhu X."/>
            <person name="Kougias P.G."/>
            <person name="Basile A."/>
            <person name="Luo G."/>
            <person name="Schluter A."/>
            <person name="Konstantinidis K.T."/>
            <person name="Angelidaki I."/>
        </authorList>
    </citation>
    <scope>NUCLEOTIDE SEQUENCE [LARGE SCALE GENOMIC DNA]</scope>
    <source>
        <strain evidence="2">AS27yjCOA_65</strain>
    </source>
</reference>
<sequence>MKLKGFCPNCDNESDLEKEEKVESFSVKGINIPVPVIVFTCQQCGEDFYDPDTDPHDIAFREYRKSKGWTQPEDIVSFRKRYGFTQNELADLLGWGVATLSRYENGALQSESHEKVLKLLEDPVNMLRILKQGASSLSDERRDELTQSVEDRKSEWISEFFRDIFPKDKEDEFSGNRKFDMVKFKNAILFFCKGGCFKTCLNKLLFYADFKAFKDFNQSMTGARYLRFQFGPVVSKSNFYFAAMVEDGSL</sequence>
<evidence type="ECO:0000259" key="1">
    <source>
        <dbReference type="PROSITE" id="PS50943"/>
    </source>
</evidence>
<dbReference type="InterPro" id="IPR022453">
    <property type="entry name" value="Znf_MqsA-type"/>
</dbReference>
<dbReference type="NCBIfam" id="TIGR03831">
    <property type="entry name" value="YgiT_finger"/>
    <property type="match status" value="1"/>
</dbReference>
<feature type="domain" description="HTH cro/C1-type" evidence="1">
    <location>
        <begin position="75"/>
        <end position="106"/>
    </location>
</feature>
<proteinExistence type="predicted"/>
<gene>
    <name evidence="2" type="ORF">GYA55_14095</name>
</gene>
<dbReference type="Pfam" id="PF15731">
    <property type="entry name" value="MqsA_antitoxin"/>
    <property type="match status" value="1"/>
</dbReference>